<dbReference type="RefSeq" id="WP_181574636.1">
    <property type="nucleotide sequence ID" value="NZ_UAQE01000001.1"/>
</dbReference>
<dbReference type="EMBL" id="UAQE01000001">
    <property type="protein sequence ID" value="SPT99123.1"/>
    <property type="molecule type" value="Genomic_DNA"/>
</dbReference>
<proteinExistence type="predicted"/>
<accession>A0A2X0XNM7</accession>
<dbReference type="AlphaFoldDB" id="A0A2X0XNM7"/>
<reference evidence="1 2" key="1">
    <citation type="submission" date="2018-06" db="EMBL/GenBank/DDBJ databases">
        <authorList>
            <consortium name="Pathogen Informatics"/>
            <person name="Doyle S."/>
        </authorList>
    </citation>
    <scope>NUCLEOTIDE SEQUENCE [LARGE SCALE GENOMIC DNA]</scope>
    <source>
        <strain evidence="1 2">NCTC7582</strain>
    </source>
</reference>
<gene>
    <name evidence="1" type="ORF">NCTC7582_02094</name>
</gene>
<name>A0A2X0XNM7_9BACI</name>
<evidence type="ECO:0000313" key="2">
    <source>
        <dbReference type="Proteomes" id="UP000251431"/>
    </source>
</evidence>
<protein>
    <submittedName>
        <fullName evidence="1">Uncharacterized protein</fullName>
    </submittedName>
</protein>
<evidence type="ECO:0000313" key="1">
    <source>
        <dbReference type="EMBL" id="SPT99123.1"/>
    </source>
</evidence>
<sequence>MSNGNKIITRSNSKIMIRYGELPRILNATEIQQWHHIVAKIERFQDNELERRVQ</sequence>
<organism evidence="1 2">
    <name type="scientific">Lysinibacillus capsici</name>
    <dbReference type="NCBI Taxonomy" id="2115968"/>
    <lineage>
        <taxon>Bacteria</taxon>
        <taxon>Bacillati</taxon>
        <taxon>Bacillota</taxon>
        <taxon>Bacilli</taxon>
        <taxon>Bacillales</taxon>
        <taxon>Bacillaceae</taxon>
        <taxon>Lysinibacillus</taxon>
    </lineage>
</organism>
<dbReference type="Proteomes" id="UP000251431">
    <property type="component" value="Unassembled WGS sequence"/>
</dbReference>